<evidence type="ECO:0000313" key="2">
    <source>
        <dbReference type="EMBL" id="MQT11559.1"/>
    </source>
</evidence>
<dbReference type="Proteomes" id="UP000332515">
    <property type="component" value="Unassembled WGS sequence"/>
</dbReference>
<protein>
    <recommendedName>
        <fullName evidence="1">Surface antigen domain-containing protein</fullName>
    </recommendedName>
</protein>
<name>A0A6A7Y0U6_9HYPH</name>
<organism evidence="2 3">
    <name type="scientific">Segnochrobactrum spirostomi</name>
    <dbReference type="NCBI Taxonomy" id="2608987"/>
    <lineage>
        <taxon>Bacteria</taxon>
        <taxon>Pseudomonadati</taxon>
        <taxon>Pseudomonadota</taxon>
        <taxon>Alphaproteobacteria</taxon>
        <taxon>Hyphomicrobiales</taxon>
        <taxon>Segnochrobactraceae</taxon>
        <taxon>Segnochrobactrum</taxon>
    </lineage>
</organism>
<proteinExistence type="predicted"/>
<dbReference type="InterPro" id="IPR032635">
    <property type="entry name" value="Anti_2"/>
</dbReference>
<dbReference type="AlphaFoldDB" id="A0A6A7Y0U6"/>
<reference evidence="2 3" key="1">
    <citation type="submission" date="2019-09" db="EMBL/GenBank/DDBJ databases">
        <title>Segnochrobactrum spirostomi gen. nov., sp. nov., isolated from the ciliate Spirostomum cf. yagiui and description of a novel family, Segnochrobactraceae fam. nov. within the order Rhizobiales of the class Alphaproteobacteria.</title>
        <authorList>
            <person name="Akter S."/>
            <person name="Shazib S.U.A."/>
            <person name="Shin M.K."/>
        </authorList>
    </citation>
    <scope>NUCLEOTIDE SEQUENCE [LARGE SCALE GENOMIC DNA]</scope>
    <source>
        <strain evidence="2 3">Sp-1</strain>
    </source>
</reference>
<evidence type="ECO:0000259" key="1">
    <source>
        <dbReference type="Pfam" id="PF16998"/>
    </source>
</evidence>
<dbReference type="Pfam" id="PF16998">
    <property type="entry name" value="17kDa_Anti_2"/>
    <property type="match status" value="1"/>
</dbReference>
<accession>A0A6A7Y0U6</accession>
<sequence length="155" mass="15140">MRTYLAFGAPFQGQTSSQTVRFVAVLALSLSTAACGSISLPLGPQAAGPDITSSMAAAAPASGLAVGDLSAMSASLAGAGEGAVTPISWSNPESGSQGTITNVAALKGPDGTPCRTFSTLVNAVDGVRALRGVACRQADGTWSVEGLAPALTAAS</sequence>
<dbReference type="PROSITE" id="PS51257">
    <property type="entry name" value="PROKAR_LIPOPROTEIN"/>
    <property type="match status" value="1"/>
</dbReference>
<keyword evidence="3" id="KW-1185">Reference proteome</keyword>
<feature type="domain" description="Surface antigen" evidence="1">
    <location>
        <begin position="82"/>
        <end position="149"/>
    </location>
</feature>
<dbReference type="RefSeq" id="WP_153478375.1">
    <property type="nucleotide sequence ID" value="NZ_VWNA01000001.1"/>
</dbReference>
<evidence type="ECO:0000313" key="3">
    <source>
        <dbReference type="Proteomes" id="UP000332515"/>
    </source>
</evidence>
<dbReference type="EMBL" id="VWNA01000001">
    <property type="protein sequence ID" value="MQT11559.1"/>
    <property type="molecule type" value="Genomic_DNA"/>
</dbReference>
<comment type="caution">
    <text evidence="2">The sequence shown here is derived from an EMBL/GenBank/DDBJ whole genome shotgun (WGS) entry which is preliminary data.</text>
</comment>
<gene>
    <name evidence="2" type="ORF">F0357_02490</name>
</gene>